<dbReference type="OrthoDB" id="9909053at2"/>
<gene>
    <name evidence="1" type="ORF">CBR64_00120</name>
</gene>
<evidence type="ECO:0000313" key="1">
    <source>
        <dbReference type="EMBL" id="ARU50157.1"/>
    </source>
</evidence>
<dbReference type="Proteomes" id="UP000196228">
    <property type="component" value="Chromosome"/>
</dbReference>
<proteinExistence type="predicted"/>
<evidence type="ECO:0000313" key="2">
    <source>
        <dbReference type="Proteomes" id="UP000196228"/>
    </source>
</evidence>
<organism evidence="1 2">
    <name type="scientific">Cellulosimicrobium cellulans</name>
    <name type="common">Arthrobacter luteus</name>
    <dbReference type="NCBI Taxonomy" id="1710"/>
    <lineage>
        <taxon>Bacteria</taxon>
        <taxon>Bacillati</taxon>
        <taxon>Actinomycetota</taxon>
        <taxon>Actinomycetes</taxon>
        <taxon>Micrococcales</taxon>
        <taxon>Promicromonosporaceae</taxon>
        <taxon>Cellulosimicrobium</taxon>
    </lineage>
</organism>
<sequence>MTFSIDRSSSSEISICACGWRALELDHLQLLRAMRHHEIVAHPGEDHARKMLKSYGYVQRHAALGLFDS</sequence>
<dbReference type="RefSeq" id="WP_087469248.1">
    <property type="nucleotide sequence ID" value="NZ_CP021383.1"/>
</dbReference>
<protein>
    <submittedName>
        <fullName evidence="1">Uncharacterized protein</fullName>
    </submittedName>
</protein>
<dbReference type="KEGG" id="cceu:CBR64_00120"/>
<dbReference type="AlphaFoldDB" id="A0A1Y0HPV0"/>
<accession>A0A1Y0HPV0</accession>
<reference evidence="1 2" key="1">
    <citation type="submission" date="2017-05" db="EMBL/GenBank/DDBJ databases">
        <authorList>
            <person name="Song R."/>
            <person name="Chenine A.L."/>
            <person name="Ruprecht R.M."/>
        </authorList>
    </citation>
    <scope>NUCLEOTIDE SEQUENCE [LARGE SCALE GENOMIC DNA]</scope>
    <source>
        <strain evidence="1 2">PSBB019</strain>
    </source>
</reference>
<dbReference type="EMBL" id="CP021383">
    <property type="protein sequence ID" value="ARU50157.1"/>
    <property type="molecule type" value="Genomic_DNA"/>
</dbReference>
<name>A0A1Y0HPV0_CELCE</name>